<evidence type="ECO:0000256" key="2">
    <source>
        <dbReference type="ARBA" id="ARBA00022723"/>
    </source>
</evidence>
<dbReference type="AlphaFoldDB" id="A0A7S3Z609"/>
<name>A0A7S3Z609_9EUKA</name>
<dbReference type="PANTHER" id="PTHR10543">
    <property type="entry name" value="BETA-CAROTENE DIOXYGENASE"/>
    <property type="match status" value="1"/>
</dbReference>
<feature type="binding site" evidence="5">
    <location>
        <position position="382"/>
    </location>
    <ligand>
        <name>Fe cation</name>
        <dbReference type="ChEBI" id="CHEBI:24875"/>
        <note>catalytic</note>
    </ligand>
</feature>
<feature type="signal peptide" evidence="7">
    <location>
        <begin position="1"/>
        <end position="18"/>
    </location>
</feature>
<feature type="region of interest" description="Disordered" evidence="6">
    <location>
        <begin position="25"/>
        <end position="44"/>
    </location>
</feature>
<comment type="similarity">
    <text evidence="1">Belongs to the carotenoid oxygenase family.</text>
</comment>
<accession>A0A7S3Z609</accession>
<evidence type="ECO:0000256" key="3">
    <source>
        <dbReference type="ARBA" id="ARBA00023002"/>
    </source>
</evidence>
<dbReference type="GO" id="GO:0046872">
    <property type="term" value="F:metal ion binding"/>
    <property type="evidence" value="ECO:0007669"/>
    <property type="project" value="UniProtKB-KW"/>
</dbReference>
<dbReference type="InterPro" id="IPR004294">
    <property type="entry name" value="Carotenoid_Oase"/>
</dbReference>
<evidence type="ECO:0000256" key="7">
    <source>
        <dbReference type="SAM" id="SignalP"/>
    </source>
</evidence>
<proteinExistence type="inferred from homology"/>
<dbReference type="PANTHER" id="PTHR10543:SF89">
    <property type="entry name" value="CAROTENOID 9,10(9',10')-CLEAVAGE DIOXYGENASE 1"/>
    <property type="match status" value="1"/>
</dbReference>
<sequence>MAKAAVALVLGHVLLTSALPRVPRVSRASSGSVTSKPRAGGFRGRRLQDILRNRATEVVAEQKASSSSFWESLPRDDPRSPPPDVQARIVESPWRGGLEPCPETTGDPAEVIGKIPEALDGVLYRNGAGRIRVGSNQYGHWFDGDGFVSRLSLDPTRNQASLTCRYVRTDRYQRQEGAPDEAGFRSRGAWTQREGGALGNMGRSPTNPANTSPLSWNGKLLALCEGGPPIELDPESLETIGEYRMENLPKGAFFSAHPKEDHFTTDKGQGKTIFNNGLVIGPPMTLRLLRATEKEGVTNSRTLPMSALSFVHDFALTERYGVIFLNPYTVSYQDLLQGLVGTKALGMLYKWRPEDKTRIVVFDKETLEVIRDFRAPAMTFDHVINGYDLDEDRIRVQLLLHPSDSILDIEKGRHDMYQSTWTQTTLPTFHNIDITLGSSGSPPRVDTYEVSPLLSELPQINPRYTGARARWGYVNALKPLSDGALPGKLNAIGKIDLETGEFTVRGFGDHKYADEPIFVPKANAQAEDDGYLLTYVYDTTTHKSEIHILRADNIMAESEAVISLSHHVPYSFHGCFVKTDEV</sequence>
<evidence type="ECO:0000256" key="1">
    <source>
        <dbReference type="ARBA" id="ARBA00006787"/>
    </source>
</evidence>
<dbReference type="GO" id="GO:0009570">
    <property type="term" value="C:chloroplast stroma"/>
    <property type="evidence" value="ECO:0007669"/>
    <property type="project" value="TreeGrafter"/>
</dbReference>
<feature type="binding site" evidence="5">
    <location>
        <position position="573"/>
    </location>
    <ligand>
        <name>Fe cation</name>
        <dbReference type="ChEBI" id="CHEBI:24875"/>
        <note>catalytic</note>
    </ligand>
</feature>
<feature type="binding site" evidence="5">
    <location>
        <position position="312"/>
    </location>
    <ligand>
        <name>Fe cation</name>
        <dbReference type="ChEBI" id="CHEBI:24875"/>
        <note>catalytic</note>
    </ligand>
</feature>
<keyword evidence="3" id="KW-0560">Oxidoreductase</keyword>
<protein>
    <recommendedName>
        <fullName evidence="9">Dioxygenase</fullName>
    </recommendedName>
</protein>
<dbReference type="GO" id="GO:0010436">
    <property type="term" value="F:carotenoid dioxygenase activity"/>
    <property type="evidence" value="ECO:0007669"/>
    <property type="project" value="TreeGrafter"/>
</dbReference>
<dbReference type="GO" id="GO:0016121">
    <property type="term" value="P:carotene catabolic process"/>
    <property type="evidence" value="ECO:0007669"/>
    <property type="project" value="TreeGrafter"/>
</dbReference>
<keyword evidence="2 5" id="KW-0479">Metal-binding</keyword>
<comment type="cofactor">
    <cofactor evidence="5">
        <name>Fe(2+)</name>
        <dbReference type="ChEBI" id="CHEBI:29033"/>
    </cofactor>
    <text evidence="5">Binds 1 Fe(2+) ion per subunit.</text>
</comment>
<evidence type="ECO:0000256" key="5">
    <source>
        <dbReference type="PIRSR" id="PIRSR604294-1"/>
    </source>
</evidence>
<feature type="chain" id="PRO_5031270946" description="Dioxygenase" evidence="7">
    <location>
        <begin position="19"/>
        <end position="582"/>
    </location>
</feature>
<dbReference type="EMBL" id="HBIV01034463">
    <property type="protein sequence ID" value="CAE0672927.1"/>
    <property type="molecule type" value="Transcribed_RNA"/>
</dbReference>
<organism evidence="8">
    <name type="scientific">Lotharella globosa</name>
    <dbReference type="NCBI Taxonomy" id="91324"/>
    <lineage>
        <taxon>Eukaryota</taxon>
        <taxon>Sar</taxon>
        <taxon>Rhizaria</taxon>
        <taxon>Cercozoa</taxon>
        <taxon>Chlorarachniophyceae</taxon>
        <taxon>Lotharella</taxon>
    </lineage>
</organism>
<dbReference type="Pfam" id="PF03055">
    <property type="entry name" value="RPE65"/>
    <property type="match status" value="1"/>
</dbReference>
<keyword evidence="7" id="KW-0732">Signal</keyword>
<evidence type="ECO:0000256" key="4">
    <source>
        <dbReference type="ARBA" id="ARBA00023004"/>
    </source>
</evidence>
<evidence type="ECO:0000256" key="6">
    <source>
        <dbReference type="SAM" id="MobiDB-lite"/>
    </source>
</evidence>
<keyword evidence="4 5" id="KW-0408">Iron</keyword>
<evidence type="ECO:0008006" key="9">
    <source>
        <dbReference type="Google" id="ProtNLM"/>
    </source>
</evidence>
<feature type="binding site" evidence="5">
    <location>
        <position position="257"/>
    </location>
    <ligand>
        <name>Fe cation</name>
        <dbReference type="ChEBI" id="CHEBI:24875"/>
        <note>catalytic</note>
    </ligand>
</feature>
<gene>
    <name evidence="8" type="ORF">LGLO00237_LOCUS24579</name>
</gene>
<reference evidence="8" key="1">
    <citation type="submission" date="2021-01" db="EMBL/GenBank/DDBJ databases">
        <authorList>
            <person name="Corre E."/>
            <person name="Pelletier E."/>
            <person name="Niang G."/>
            <person name="Scheremetjew M."/>
            <person name="Finn R."/>
            <person name="Kale V."/>
            <person name="Holt S."/>
            <person name="Cochrane G."/>
            <person name="Meng A."/>
            <person name="Brown T."/>
            <person name="Cohen L."/>
        </authorList>
    </citation>
    <scope>NUCLEOTIDE SEQUENCE</scope>
    <source>
        <strain evidence="8">CCCM811</strain>
    </source>
</reference>
<evidence type="ECO:0000313" key="8">
    <source>
        <dbReference type="EMBL" id="CAE0672927.1"/>
    </source>
</evidence>